<dbReference type="EMBL" id="RKMG01000004">
    <property type="protein sequence ID" value="RPA62409.1"/>
    <property type="molecule type" value="Genomic_DNA"/>
</dbReference>
<evidence type="ECO:0000313" key="6">
    <source>
        <dbReference type="Proteomes" id="UP000273977"/>
    </source>
</evidence>
<comment type="similarity">
    <text evidence="1">Belongs to the leucine-binding protein family.</text>
</comment>
<dbReference type="Proteomes" id="UP000273977">
    <property type="component" value="Unassembled WGS sequence"/>
</dbReference>
<accession>A0A3N4GHT0</accession>
<dbReference type="SUPFAM" id="SSF53822">
    <property type="entry name" value="Periplasmic binding protein-like I"/>
    <property type="match status" value="1"/>
</dbReference>
<feature type="domain" description="Leucine-binding protein" evidence="4">
    <location>
        <begin position="38"/>
        <end position="380"/>
    </location>
</feature>
<dbReference type="Gene3D" id="3.40.50.2300">
    <property type="match status" value="2"/>
</dbReference>
<dbReference type="PANTHER" id="PTHR30483">
    <property type="entry name" value="LEUCINE-SPECIFIC-BINDING PROTEIN"/>
    <property type="match status" value="1"/>
</dbReference>
<evidence type="ECO:0000256" key="2">
    <source>
        <dbReference type="ARBA" id="ARBA00022729"/>
    </source>
</evidence>
<dbReference type="InterPro" id="IPR051010">
    <property type="entry name" value="BCAA_transport"/>
</dbReference>
<protein>
    <submittedName>
        <fullName evidence="5">Branched-chain amino acid ABC transporter substrate-binding protein</fullName>
    </submittedName>
</protein>
<feature type="signal peptide" evidence="3">
    <location>
        <begin position="1"/>
        <end position="30"/>
    </location>
</feature>
<dbReference type="RefSeq" id="WP_123779314.1">
    <property type="nucleotide sequence ID" value="NZ_RKMG01000004.1"/>
</dbReference>
<dbReference type="PROSITE" id="PS51257">
    <property type="entry name" value="PROKAR_LIPOPROTEIN"/>
    <property type="match status" value="1"/>
</dbReference>
<keyword evidence="6" id="KW-1185">Reference proteome</keyword>
<dbReference type="CDD" id="cd06347">
    <property type="entry name" value="PBP1_ABC_LivK_ligand_binding-like"/>
    <property type="match status" value="1"/>
</dbReference>
<dbReference type="AlphaFoldDB" id="A0A3N4GHT0"/>
<evidence type="ECO:0000259" key="4">
    <source>
        <dbReference type="Pfam" id="PF13458"/>
    </source>
</evidence>
<sequence>MKRVMKRMGLVLTSALTLGACASATTATNAATSDDAETVNIGGLWALSGSTASYGVVQDNAVKLAIDQRNAAGGIDGKEVTYTNYDDKGTGEESAAGTTYLAENGASVIIGPATAAETFAAQPQAENMKVPMVSPSITTDGAEINDATGEVWEWFFKTCYAVTDQGTSLAQFTDDQGYETVALLTDNSTDHGQNLSQVFSENVQADIVIDEDYVSGDTDFKSILANVQAEDPDAIFIAGYYQEAGPIIKQAREMGIDAPIIGGTGIGNQALVDLAGAENVTDVYYSAMYVYSEDADQDVKDFVESYREAYGTEPDQFSALAYDAANLVMDAIDRADSNDPDAIRAAIAETTDFDGICYDYTMNADHTVDAPAFIQELQNGEPTETAIMISPEGEVTEVN</sequence>
<proteinExistence type="inferred from homology"/>
<feature type="chain" id="PRO_5018296538" evidence="3">
    <location>
        <begin position="31"/>
        <end position="399"/>
    </location>
</feature>
<dbReference type="OrthoDB" id="9783240at2"/>
<organism evidence="5 6">
    <name type="scientific">Aerococcus agrisoli</name>
    <dbReference type="NCBI Taxonomy" id="2487350"/>
    <lineage>
        <taxon>Bacteria</taxon>
        <taxon>Bacillati</taxon>
        <taxon>Bacillota</taxon>
        <taxon>Bacilli</taxon>
        <taxon>Lactobacillales</taxon>
        <taxon>Aerococcaceae</taxon>
        <taxon>Aerococcus</taxon>
    </lineage>
</organism>
<evidence type="ECO:0000313" key="5">
    <source>
        <dbReference type="EMBL" id="RPA62409.1"/>
    </source>
</evidence>
<comment type="caution">
    <text evidence="5">The sequence shown here is derived from an EMBL/GenBank/DDBJ whole genome shotgun (WGS) entry which is preliminary data.</text>
</comment>
<evidence type="ECO:0000256" key="3">
    <source>
        <dbReference type="SAM" id="SignalP"/>
    </source>
</evidence>
<keyword evidence="2 3" id="KW-0732">Signal</keyword>
<dbReference type="InterPro" id="IPR028081">
    <property type="entry name" value="Leu-bd"/>
</dbReference>
<evidence type="ECO:0000256" key="1">
    <source>
        <dbReference type="ARBA" id="ARBA00010062"/>
    </source>
</evidence>
<name>A0A3N4GHT0_9LACT</name>
<dbReference type="PANTHER" id="PTHR30483:SF6">
    <property type="entry name" value="PERIPLASMIC BINDING PROTEIN OF ABC TRANSPORTER FOR NATURAL AMINO ACIDS"/>
    <property type="match status" value="1"/>
</dbReference>
<reference evidence="5 6" key="1">
    <citation type="submission" date="2018-11" db="EMBL/GenBank/DDBJ databases">
        <title>Aerococcus sp. SJQ22, whole genome shotgun sequence.</title>
        <authorList>
            <person name="Sun L."/>
            <person name="Gao X."/>
            <person name="Chen W."/>
            <person name="Huang K."/>
        </authorList>
    </citation>
    <scope>NUCLEOTIDE SEQUENCE [LARGE SCALE GENOMIC DNA]</scope>
    <source>
        <strain evidence="5 6">SJQ22</strain>
    </source>
</reference>
<dbReference type="InterPro" id="IPR028082">
    <property type="entry name" value="Peripla_BP_I"/>
</dbReference>
<gene>
    <name evidence="5" type="ORF">EF384_01980</name>
</gene>
<dbReference type="Pfam" id="PF13458">
    <property type="entry name" value="Peripla_BP_6"/>
    <property type="match status" value="1"/>
</dbReference>